<dbReference type="Proteomes" id="UP001313282">
    <property type="component" value="Unassembled WGS sequence"/>
</dbReference>
<keyword evidence="3" id="KW-1185">Reference proteome</keyword>
<comment type="caution">
    <text evidence="2">The sequence shown here is derived from an EMBL/GenBank/DDBJ whole genome shotgun (WGS) entry which is preliminary data.</text>
</comment>
<evidence type="ECO:0000256" key="1">
    <source>
        <dbReference type="SAM" id="Phobius"/>
    </source>
</evidence>
<evidence type="ECO:0000313" key="2">
    <source>
        <dbReference type="EMBL" id="KAK6344693.1"/>
    </source>
</evidence>
<reference evidence="2 3" key="1">
    <citation type="submission" date="2019-10" db="EMBL/GenBank/DDBJ databases">
        <authorList>
            <person name="Palmer J.M."/>
        </authorList>
    </citation>
    <scope>NUCLEOTIDE SEQUENCE [LARGE SCALE GENOMIC DNA]</scope>
    <source>
        <strain evidence="2 3">TWF718</strain>
    </source>
</reference>
<protein>
    <submittedName>
        <fullName evidence="2">Uncharacterized protein</fullName>
    </submittedName>
</protein>
<dbReference type="AlphaFoldDB" id="A0AAN8MX78"/>
<organism evidence="2 3">
    <name type="scientific">Orbilia javanica</name>
    <dbReference type="NCBI Taxonomy" id="47235"/>
    <lineage>
        <taxon>Eukaryota</taxon>
        <taxon>Fungi</taxon>
        <taxon>Dikarya</taxon>
        <taxon>Ascomycota</taxon>
        <taxon>Pezizomycotina</taxon>
        <taxon>Orbiliomycetes</taxon>
        <taxon>Orbiliales</taxon>
        <taxon>Orbiliaceae</taxon>
        <taxon>Orbilia</taxon>
    </lineage>
</organism>
<keyword evidence="1" id="KW-1133">Transmembrane helix</keyword>
<keyword evidence="1" id="KW-0472">Membrane</keyword>
<feature type="transmembrane region" description="Helical" evidence="1">
    <location>
        <begin position="207"/>
        <end position="232"/>
    </location>
</feature>
<feature type="transmembrane region" description="Helical" evidence="1">
    <location>
        <begin position="252"/>
        <end position="270"/>
    </location>
</feature>
<proteinExistence type="predicted"/>
<feature type="transmembrane region" description="Helical" evidence="1">
    <location>
        <begin position="77"/>
        <end position="95"/>
    </location>
</feature>
<dbReference type="EMBL" id="JAVHNR010000004">
    <property type="protein sequence ID" value="KAK6344693.1"/>
    <property type="molecule type" value="Genomic_DNA"/>
</dbReference>
<accession>A0AAN8MX78</accession>
<keyword evidence="1" id="KW-0812">Transmembrane</keyword>
<name>A0AAN8MX78_9PEZI</name>
<gene>
    <name evidence="2" type="ORF">TWF718_006652</name>
</gene>
<feature type="transmembrane region" description="Helical" evidence="1">
    <location>
        <begin position="101"/>
        <end position="124"/>
    </location>
</feature>
<evidence type="ECO:0000313" key="3">
    <source>
        <dbReference type="Proteomes" id="UP001313282"/>
    </source>
</evidence>
<sequence length="333" mass="36627">MVLIESIHLVSKGVALIFYEPITSFRLFTSVYGGTRGIFVFFFGSSITLKTQVEVMCNLEDEDALAFKKWMIDECNMTAITGAIIAQLVISSLSLDRINETHWLTRACLVYSLVASLMAVYFAATQSRKIGRLFKGKDIRSWLRKGRRDPGEEFLEKLRSTKSTIAEITSTAEYTRLARFSPSTDSRPIKIWALAEARDVMPALASIVSLSAPSMLLSTSLFAFLSGIGVYLGILYTKRLGLGSGVDDDRNVFIIYILGLGVCGTVYYIASSVTTEAASLSLSPFLAEFTKLLRAREEMLAGELAKWWAAKGVQVDANGEGAQVPMGERSVEV</sequence>